<keyword evidence="6 8" id="KW-0413">Isomerase</keyword>
<dbReference type="PANTHER" id="PTHR10091:SF0">
    <property type="entry name" value="GALACTOSE MUTAROTASE"/>
    <property type="match status" value="1"/>
</dbReference>
<dbReference type="InterPro" id="IPR014718">
    <property type="entry name" value="GH-type_carb-bd"/>
</dbReference>
<feature type="binding site" evidence="9">
    <location>
        <position position="257"/>
    </location>
    <ligand>
        <name>beta-D-galactose</name>
        <dbReference type="ChEBI" id="CHEBI:27667"/>
    </ligand>
</feature>
<evidence type="ECO:0000256" key="7">
    <source>
        <dbReference type="ARBA" id="ARBA00023277"/>
    </source>
</evidence>
<evidence type="ECO:0000256" key="8">
    <source>
        <dbReference type="PIRNR" id="PIRNR005096"/>
    </source>
</evidence>
<evidence type="ECO:0000256" key="3">
    <source>
        <dbReference type="ARBA" id="ARBA00006206"/>
    </source>
</evidence>
<dbReference type="Pfam" id="PF01263">
    <property type="entry name" value="Aldose_epim"/>
    <property type="match status" value="1"/>
</dbReference>
<evidence type="ECO:0000256" key="5">
    <source>
        <dbReference type="ARBA" id="ARBA00014165"/>
    </source>
</evidence>
<evidence type="ECO:0000256" key="2">
    <source>
        <dbReference type="ARBA" id="ARBA00005028"/>
    </source>
</evidence>
<gene>
    <name evidence="11" type="ORF">HHJ78_09840</name>
</gene>
<dbReference type="GO" id="GO:0033499">
    <property type="term" value="P:galactose catabolic process via UDP-galactose, Leloir pathway"/>
    <property type="evidence" value="ECO:0007669"/>
    <property type="project" value="TreeGrafter"/>
</dbReference>
<evidence type="ECO:0000256" key="9">
    <source>
        <dbReference type="PIRSR" id="PIRSR005096-2"/>
    </source>
</evidence>
<dbReference type="CDD" id="cd09019">
    <property type="entry name" value="galactose_mutarotase_like"/>
    <property type="match status" value="1"/>
</dbReference>
<dbReference type="InterPro" id="IPR047215">
    <property type="entry name" value="Galactose_mutarotase-like"/>
</dbReference>
<dbReference type="PANTHER" id="PTHR10091">
    <property type="entry name" value="ALDOSE-1-EPIMERASE"/>
    <property type="match status" value="1"/>
</dbReference>
<dbReference type="PIRSF" id="PIRSF005096">
    <property type="entry name" value="GALM"/>
    <property type="match status" value="1"/>
</dbReference>
<evidence type="ECO:0000256" key="1">
    <source>
        <dbReference type="ARBA" id="ARBA00001614"/>
    </source>
</evidence>
<comment type="caution">
    <text evidence="11">The sequence shown here is derived from an EMBL/GenBank/DDBJ whole genome shotgun (WGS) entry which is preliminary data.</text>
</comment>
<evidence type="ECO:0000256" key="4">
    <source>
        <dbReference type="ARBA" id="ARBA00013185"/>
    </source>
</evidence>
<dbReference type="Gene3D" id="2.70.98.10">
    <property type="match status" value="1"/>
</dbReference>
<protein>
    <recommendedName>
        <fullName evidence="5 8">Aldose 1-epimerase</fullName>
        <ecNumber evidence="4 8">5.1.3.3</ecNumber>
    </recommendedName>
</protein>
<dbReference type="Proteomes" id="UP000578252">
    <property type="component" value="Unassembled WGS sequence"/>
</dbReference>
<proteinExistence type="inferred from homology"/>
<accession>A0A7Y0U2P5</accession>
<feature type="binding site" evidence="10">
    <location>
        <begin position="187"/>
        <end position="189"/>
    </location>
    <ligand>
        <name>beta-D-galactose</name>
        <dbReference type="ChEBI" id="CHEBI:27667"/>
    </ligand>
</feature>
<sequence>MNNRVFGELAGETIRAYTIGVPGGLTVEILDWGASINSVRLDGKPESEVAVGFADVSSRQDEYFGAIIGRVSNRIKSAQIGIDGQQFLLAPNEAANTLHGGPQGFSARRWTVNPGDVAERAADAELENPGGTKVADTLHLSLFSPDGDQGFPGNVSVNATYRVAGCTLGLEMEATTDAPTALSLTNHAYWNLAGAGTIDGHLVAVDADYYLPIDGQSIPTGELSEVTGTPFDLRTLSPIGQALRHAHPQIGAGRGIDHTFCVRGRGMRRHARVEHPDSGRAMEVWSDQPGIQVYTGNFLDGSLVARGGAWLRHSRLSHALDGKDPKKRQNSILAKAPRDTSAGTTLRRLRAGDALALEPGCYPDTIHHPEWGNIILRPGEKWRSRIEWRLAAT</sequence>
<evidence type="ECO:0000256" key="6">
    <source>
        <dbReference type="ARBA" id="ARBA00023235"/>
    </source>
</evidence>
<comment type="catalytic activity">
    <reaction evidence="1 8">
        <text>alpha-D-glucose = beta-D-glucose</text>
        <dbReference type="Rhea" id="RHEA:10264"/>
        <dbReference type="ChEBI" id="CHEBI:15903"/>
        <dbReference type="ChEBI" id="CHEBI:17925"/>
        <dbReference type="EC" id="5.1.3.3"/>
    </reaction>
</comment>
<organism evidence="11 12">
    <name type="scientific">Mobiluncus mulieris</name>
    <dbReference type="NCBI Taxonomy" id="2052"/>
    <lineage>
        <taxon>Bacteria</taxon>
        <taxon>Bacillati</taxon>
        <taxon>Actinomycetota</taxon>
        <taxon>Actinomycetes</taxon>
        <taxon>Actinomycetales</taxon>
        <taxon>Actinomycetaceae</taxon>
        <taxon>Mobiluncus</taxon>
    </lineage>
</organism>
<reference evidence="11 12" key="1">
    <citation type="submission" date="2020-04" db="EMBL/GenBank/DDBJ databases">
        <title>Antimicrobial susceptibility and clonality of vaginal-derived multi-drug resistant Mobiluncus isolates in China.</title>
        <authorList>
            <person name="Zhang X."/>
        </authorList>
    </citation>
    <scope>NUCLEOTIDE SEQUENCE [LARGE SCALE GENOMIC DNA]</scope>
    <source>
        <strain evidence="11 12">13</strain>
    </source>
</reference>
<evidence type="ECO:0000313" key="11">
    <source>
        <dbReference type="EMBL" id="NMW65798.1"/>
    </source>
</evidence>
<evidence type="ECO:0000313" key="12">
    <source>
        <dbReference type="Proteomes" id="UP000578252"/>
    </source>
</evidence>
<dbReference type="PROSITE" id="PS00545">
    <property type="entry name" value="ALDOSE_1_EPIMERASE"/>
    <property type="match status" value="1"/>
</dbReference>
<dbReference type="UniPathway" id="UPA00242"/>
<dbReference type="EC" id="5.1.3.3" evidence="4 8"/>
<dbReference type="GO" id="GO:0004034">
    <property type="term" value="F:aldose 1-epimerase activity"/>
    <property type="evidence" value="ECO:0007669"/>
    <property type="project" value="UniProtKB-EC"/>
</dbReference>
<dbReference type="EMBL" id="JABCUR010000010">
    <property type="protein sequence ID" value="NMW65798.1"/>
    <property type="molecule type" value="Genomic_DNA"/>
</dbReference>
<comment type="pathway">
    <text evidence="2 8">Carbohydrate metabolism; hexose metabolism.</text>
</comment>
<evidence type="ECO:0000256" key="10">
    <source>
        <dbReference type="PIRSR" id="PIRSR005096-3"/>
    </source>
</evidence>
<dbReference type="RefSeq" id="WP_169772357.1">
    <property type="nucleotide sequence ID" value="NZ_JABCUR010000010.1"/>
</dbReference>
<dbReference type="AlphaFoldDB" id="A0A7Y0U2P5"/>
<comment type="similarity">
    <text evidence="3 8">Belongs to the aldose epimerase family.</text>
</comment>
<dbReference type="SUPFAM" id="SSF74650">
    <property type="entry name" value="Galactose mutarotase-like"/>
    <property type="match status" value="1"/>
</dbReference>
<feature type="binding site" evidence="10">
    <location>
        <begin position="73"/>
        <end position="74"/>
    </location>
    <ligand>
        <name>beta-D-galactose</name>
        <dbReference type="ChEBI" id="CHEBI:27667"/>
    </ligand>
</feature>
<name>A0A7Y0U2P5_9ACTO</name>
<dbReference type="InterPro" id="IPR015443">
    <property type="entry name" value="Aldose_1-epimerase"/>
</dbReference>
<keyword evidence="7 8" id="KW-0119">Carbohydrate metabolism</keyword>
<dbReference type="GO" id="GO:0006006">
    <property type="term" value="P:glucose metabolic process"/>
    <property type="evidence" value="ECO:0007669"/>
    <property type="project" value="TreeGrafter"/>
</dbReference>
<dbReference type="InterPro" id="IPR018052">
    <property type="entry name" value="Ald1_epimerase_CS"/>
</dbReference>
<dbReference type="InterPro" id="IPR011013">
    <property type="entry name" value="Gal_mutarotase_sf_dom"/>
</dbReference>
<dbReference type="InterPro" id="IPR008183">
    <property type="entry name" value="Aldose_1/G6P_1-epimerase"/>
</dbReference>
<dbReference type="GO" id="GO:0030246">
    <property type="term" value="F:carbohydrate binding"/>
    <property type="evidence" value="ECO:0007669"/>
    <property type="project" value="InterPro"/>
</dbReference>